<keyword evidence="1" id="KW-0812">Transmembrane</keyword>
<dbReference type="AlphaFoldDB" id="A0A4P6EXY9"/>
<organism evidence="3 4">
    <name type="scientific">Paenibacillus protaetiae</name>
    <dbReference type="NCBI Taxonomy" id="2509456"/>
    <lineage>
        <taxon>Bacteria</taxon>
        <taxon>Bacillati</taxon>
        <taxon>Bacillota</taxon>
        <taxon>Bacilli</taxon>
        <taxon>Bacillales</taxon>
        <taxon>Paenibacillaceae</taxon>
        <taxon>Paenibacillus</taxon>
    </lineage>
</organism>
<evidence type="ECO:0000259" key="2">
    <source>
        <dbReference type="Pfam" id="PF25842"/>
    </source>
</evidence>
<keyword evidence="1" id="KW-0472">Membrane</keyword>
<dbReference type="GO" id="GO:0006508">
    <property type="term" value="P:proteolysis"/>
    <property type="evidence" value="ECO:0007669"/>
    <property type="project" value="UniProtKB-KW"/>
</dbReference>
<dbReference type="InterPro" id="IPR012340">
    <property type="entry name" value="NA-bd_OB-fold"/>
</dbReference>
<feature type="transmembrane region" description="Helical" evidence="1">
    <location>
        <begin position="71"/>
        <end position="95"/>
    </location>
</feature>
<dbReference type="RefSeq" id="WP_129438106.1">
    <property type="nucleotide sequence ID" value="NZ_CP035492.1"/>
</dbReference>
<accession>A0A4P6EXY9</accession>
<evidence type="ECO:0000313" key="4">
    <source>
        <dbReference type="Proteomes" id="UP000293568"/>
    </source>
</evidence>
<feature type="transmembrane region" description="Helical" evidence="1">
    <location>
        <begin position="47"/>
        <end position="64"/>
    </location>
</feature>
<protein>
    <submittedName>
        <fullName evidence="3">Protease</fullName>
    </submittedName>
</protein>
<reference evidence="3 4" key="1">
    <citation type="submission" date="2019-01" db="EMBL/GenBank/DDBJ databases">
        <title>Genome sequencing of strain FW100M-2.</title>
        <authorList>
            <person name="Heo J."/>
            <person name="Kim S.-J."/>
            <person name="Kim J.-S."/>
            <person name="Hong S.-B."/>
            <person name="Kwon S.-W."/>
        </authorList>
    </citation>
    <scope>NUCLEOTIDE SEQUENCE [LARGE SCALE GENOMIC DNA]</scope>
    <source>
        <strain evidence="3 4">FW100M-2</strain>
    </source>
</reference>
<dbReference type="KEGG" id="pprt:ET464_02930"/>
<keyword evidence="3" id="KW-0645">Protease</keyword>
<dbReference type="Gene3D" id="2.40.50.140">
    <property type="entry name" value="Nucleic acid-binding proteins"/>
    <property type="match status" value="1"/>
</dbReference>
<name>A0A4P6EXY9_9BACL</name>
<dbReference type="InterPro" id="IPR058653">
    <property type="entry name" value="NfeD2_TM"/>
</dbReference>
<dbReference type="OrthoDB" id="1683445at2"/>
<sequence>MEALLWGCLIGGALYAIVFVVFGDGISQAIDGMFEFLSWDGHPWAEPTTIVGGITVFGGAGLLLRQYSSLGALAVIVLALVIAAVVSGALFFLYVRPMKNSENSIAYSLREFTGALAEVITPIPEQGYGEVLVKAGAGYTNQIAASFEGKPIPGGARVVVVEVKEDTLYVSELDLGQIQ</sequence>
<proteinExistence type="predicted"/>
<keyword evidence="4" id="KW-1185">Reference proteome</keyword>
<dbReference type="Pfam" id="PF25842">
    <property type="entry name" value="NfeD_TM"/>
    <property type="match status" value="1"/>
</dbReference>
<evidence type="ECO:0000313" key="3">
    <source>
        <dbReference type="EMBL" id="QAY65487.1"/>
    </source>
</evidence>
<keyword evidence="1" id="KW-1133">Transmembrane helix</keyword>
<evidence type="ECO:0000256" key="1">
    <source>
        <dbReference type="SAM" id="Phobius"/>
    </source>
</evidence>
<dbReference type="EMBL" id="CP035492">
    <property type="protein sequence ID" value="QAY65487.1"/>
    <property type="molecule type" value="Genomic_DNA"/>
</dbReference>
<dbReference type="Proteomes" id="UP000293568">
    <property type="component" value="Chromosome"/>
</dbReference>
<keyword evidence="3" id="KW-0378">Hydrolase</keyword>
<dbReference type="GO" id="GO:0008233">
    <property type="term" value="F:peptidase activity"/>
    <property type="evidence" value="ECO:0007669"/>
    <property type="project" value="UniProtKB-KW"/>
</dbReference>
<feature type="domain" description="Membrane protein NfeD2 N-terminal transmembrane" evidence="2">
    <location>
        <begin position="1"/>
        <end position="103"/>
    </location>
</feature>
<gene>
    <name evidence="3" type="ORF">ET464_02930</name>
</gene>